<evidence type="ECO:0000256" key="8">
    <source>
        <dbReference type="SAM" id="Phobius"/>
    </source>
</evidence>
<dbReference type="EMBL" id="ML976254">
    <property type="protein sequence ID" value="KAF1935576.1"/>
    <property type="molecule type" value="Genomic_DNA"/>
</dbReference>
<dbReference type="PANTHER" id="PTHR47797">
    <property type="entry name" value="DEHYDROGENASE, PUTATIVE (AFU_ORTHOLOGUE AFUA_8G05805)-RELATED"/>
    <property type="match status" value="1"/>
</dbReference>
<feature type="region of interest" description="Disordered" evidence="7">
    <location>
        <begin position="202"/>
        <end position="269"/>
    </location>
</feature>
<evidence type="ECO:0000256" key="3">
    <source>
        <dbReference type="ARBA" id="ARBA00022692"/>
    </source>
</evidence>
<evidence type="ECO:0000256" key="9">
    <source>
        <dbReference type="SAM" id="SignalP"/>
    </source>
</evidence>
<evidence type="ECO:0000256" key="7">
    <source>
        <dbReference type="SAM" id="MobiDB-lite"/>
    </source>
</evidence>
<dbReference type="CDD" id="cd09630">
    <property type="entry name" value="CDH_like_cytochrome"/>
    <property type="match status" value="1"/>
</dbReference>
<keyword evidence="3 8" id="KW-0812">Transmembrane</keyword>
<dbReference type="InterPro" id="IPR005018">
    <property type="entry name" value="DOMON_domain"/>
</dbReference>
<dbReference type="Proteomes" id="UP000800038">
    <property type="component" value="Unassembled WGS sequence"/>
</dbReference>
<dbReference type="Gene3D" id="2.60.40.1210">
    <property type="entry name" value="Cellobiose dehydrogenase, cytochrome domain"/>
    <property type="match status" value="1"/>
</dbReference>
<comment type="subcellular location">
    <subcellularLocation>
        <location evidence="1">Membrane</location>
    </subcellularLocation>
</comment>
<keyword evidence="4" id="KW-0249">Electron transport</keyword>
<dbReference type="Pfam" id="PF16010">
    <property type="entry name" value="CDH-cyt"/>
    <property type="match status" value="1"/>
</dbReference>
<protein>
    <submittedName>
        <fullName evidence="11">CBD9-like protein</fullName>
    </submittedName>
</protein>
<evidence type="ECO:0000313" key="11">
    <source>
        <dbReference type="EMBL" id="KAF1935576.1"/>
    </source>
</evidence>
<feature type="region of interest" description="Disordered" evidence="7">
    <location>
        <begin position="154"/>
        <end position="173"/>
    </location>
</feature>
<dbReference type="PROSITE" id="PS50939">
    <property type="entry name" value="CYTOCHROME_B561"/>
    <property type="match status" value="1"/>
</dbReference>
<keyword evidence="9" id="KW-0732">Signal</keyword>
<dbReference type="SUPFAM" id="SSF49344">
    <property type="entry name" value="CBD9-like"/>
    <property type="match status" value="1"/>
</dbReference>
<evidence type="ECO:0000256" key="2">
    <source>
        <dbReference type="ARBA" id="ARBA00022448"/>
    </source>
</evidence>
<dbReference type="PANTHER" id="PTHR47797:SF1">
    <property type="entry name" value="CYTOCHROME B561 DOMAIN-CONTAINING PROTEIN-RELATED"/>
    <property type="match status" value="1"/>
</dbReference>
<dbReference type="PROSITE" id="PS51257">
    <property type="entry name" value="PROKAR_LIPOPROTEIN"/>
    <property type="match status" value="1"/>
</dbReference>
<evidence type="ECO:0000256" key="5">
    <source>
        <dbReference type="ARBA" id="ARBA00022989"/>
    </source>
</evidence>
<dbReference type="AlphaFoldDB" id="A0A6A5SAW7"/>
<organism evidence="11 12">
    <name type="scientific">Clathrospora elynae</name>
    <dbReference type="NCBI Taxonomy" id="706981"/>
    <lineage>
        <taxon>Eukaryota</taxon>
        <taxon>Fungi</taxon>
        <taxon>Dikarya</taxon>
        <taxon>Ascomycota</taxon>
        <taxon>Pezizomycotina</taxon>
        <taxon>Dothideomycetes</taxon>
        <taxon>Pleosporomycetidae</taxon>
        <taxon>Pleosporales</taxon>
        <taxon>Diademaceae</taxon>
        <taxon>Clathrospora</taxon>
    </lineage>
</organism>
<feature type="domain" description="Cytochrome b561" evidence="10">
    <location>
        <begin position="274"/>
        <end position="472"/>
    </location>
</feature>
<feature type="region of interest" description="Disordered" evidence="7">
    <location>
        <begin position="479"/>
        <end position="514"/>
    </location>
</feature>
<feature type="transmembrane region" description="Helical" evidence="8">
    <location>
        <begin position="380"/>
        <end position="398"/>
    </location>
</feature>
<dbReference type="SMART" id="SM00665">
    <property type="entry name" value="B561"/>
    <property type="match status" value="1"/>
</dbReference>
<feature type="compositionally biased region" description="Basic and acidic residues" evidence="7">
    <location>
        <begin position="488"/>
        <end position="501"/>
    </location>
</feature>
<keyword evidence="2" id="KW-0813">Transport</keyword>
<reference evidence="11" key="1">
    <citation type="journal article" date="2020" name="Stud. Mycol.">
        <title>101 Dothideomycetes genomes: a test case for predicting lifestyles and emergence of pathogens.</title>
        <authorList>
            <person name="Haridas S."/>
            <person name="Albert R."/>
            <person name="Binder M."/>
            <person name="Bloem J."/>
            <person name="Labutti K."/>
            <person name="Salamov A."/>
            <person name="Andreopoulos B."/>
            <person name="Baker S."/>
            <person name="Barry K."/>
            <person name="Bills G."/>
            <person name="Bluhm B."/>
            <person name="Cannon C."/>
            <person name="Castanera R."/>
            <person name="Culley D."/>
            <person name="Daum C."/>
            <person name="Ezra D."/>
            <person name="Gonzalez J."/>
            <person name="Henrissat B."/>
            <person name="Kuo A."/>
            <person name="Liang C."/>
            <person name="Lipzen A."/>
            <person name="Lutzoni F."/>
            <person name="Magnuson J."/>
            <person name="Mondo S."/>
            <person name="Nolan M."/>
            <person name="Ohm R."/>
            <person name="Pangilinan J."/>
            <person name="Park H.-J."/>
            <person name="Ramirez L."/>
            <person name="Alfaro M."/>
            <person name="Sun H."/>
            <person name="Tritt A."/>
            <person name="Yoshinaga Y."/>
            <person name="Zwiers L.-H."/>
            <person name="Turgeon B."/>
            <person name="Goodwin S."/>
            <person name="Spatafora J."/>
            <person name="Crous P."/>
            <person name="Grigoriev I."/>
        </authorList>
    </citation>
    <scope>NUCLEOTIDE SEQUENCE</scope>
    <source>
        <strain evidence="11">CBS 161.51</strain>
    </source>
</reference>
<keyword evidence="5 8" id="KW-1133">Transmembrane helix</keyword>
<evidence type="ECO:0000256" key="4">
    <source>
        <dbReference type="ARBA" id="ARBA00022982"/>
    </source>
</evidence>
<feature type="compositionally biased region" description="Basic and acidic residues" evidence="7">
    <location>
        <begin position="160"/>
        <end position="173"/>
    </location>
</feature>
<feature type="transmembrane region" description="Helical" evidence="8">
    <location>
        <begin position="312"/>
        <end position="336"/>
    </location>
</feature>
<keyword evidence="6 8" id="KW-0472">Membrane</keyword>
<evidence type="ECO:0000256" key="6">
    <source>
        <dbReference type="ARBA" id="ARBA00023136"/>
    </source>
</evidence>
<evidence type="ECO:0000313" key="12">
    <source>
        <dbReference type="Proteomes" id="UP000800038"/>
    </source>
</evidence>
<feature type="signal peptide" evidence="9">
    <location>
        <begin position="1"/>
        <end position="21"/>
    </location>
</feature>
<keyword evidence="12" id="KW-1185">Reference proteome</keyword>
<feature type="transmembrane region" description="Helical" evidence="8">
    <location>
        <begin position="343"/>
        <end position="368"/>
    </location>
</feature>
<dbReference type="GO" id="GO:0016020">
    <property type="term" value="C:membrane"/>
    <property type="evidence" value="ECO:0007669"/>
    <property type="project" value="UniProtKB-SubCell"/>
</dbReference>
<accession>A0A6A5SAW7</accession>
<dbReference type="OrthoDB" id="19261at2759"/>
<feature type="transmembrane region" description="Helical" evidence="8">
    <location>
        <begin position="450"/>
        <end position="469"/>
    </location>
</feature>
<dbReference type="SMART" id="SM00664">
    <property type="entry name" value="DoH"/>
    <property type="match status" value="1"/>
</dbReference>
<evidence type="ECO:0000259" key="10">
    <source>
        <dbReference type="PROSITE" id="PS50939"/>
    </source>
</evidence>
<feature type="transmembrane region" description="Helical" evidence="8">
    <location>
        <begin position="418"/>
        <end position="438"/>
    </location>
</feature>
<dbReference type="InterPro" id="IPR006593">
    <property type="entry name" value="Cyt_b561/ferric_Rdtase_TM"/>
</dbReference>
<dbReference type="CDD" id="cd08760">
    <property type="entry name" value="Cyt_b561_FRRS1_like"/>
    <property type="match status" value="1"/>
</dbReference>
<feature type="chain" id="PRO_5025590313" evidence="9">
    <location>
        <begin position="22"/>
        <end position="514"/>
    </location>
</feature>
<gene>
    <name evidence="11" type="ORF">EJ02DRAFT_120216</name>
</gene>
<feature type="compositionally biased region" description="Low complexity" evidence="7">
    <location>
        <begin position="202"/>
        <end position="251"/>
    </location>
</feature>
<sequence length="514" mass="53988">MKSSTRIYVFALGALACRASAQLASICPSTGVCYKLNIPESTASSGSGDIFFQVSAPSSYEWVALGQGTAMAGSNMFVVYTSSSGSNVTLSPRTASGHTSPTPDNDAEVELLEGSGVTNGVMTANVKCSNCNSWSGGTMDFKASSGDWIYGYQSSGGPKNSDDKSASIKQHDSDSMGAFSWDFANAKGGSSVNPLVNATPAGTSSGATTATSCIPRSGSASATGSGTGSAASPTQTSNDNNNDGNQNGWNGRTTDSRKARQTARSSWVKREEQLPYCDEVGSNGSDSNGNGNTNTGFTPINSGYSGSQREMLIAHGVLASLAFVILFPAGAIAIRLASFPGVIWLHAAFQVFAYLAYIAACGLGIYIANGMRLLDNHHPIIGIVVLVLIFFQPILGFLHHVMFKRYNRRTMWSYSHIWIGRIAVTLGIINGGLGLQLASSMGQSVRSGMIAYGVIAALVWLAWVAAIVVGERRRKMSGSAVSAGVPPRYEDGRRESDRNDDTAPIAGHYAPKEH</sequence>
<evidence type="ECO:0000256" key="1">
    <source>
        <dbReference type="ARBA" id="ARBA00004370"/>
    </source>
</evidence>
<proteinExistence type="predicted"/>
<dbReference type="Gene3D" id="1.20.120.1770">
    <property type="match status" value="1"/>
</dbReference>
<dbReference type="InterPro" id="IPR015920">
    <property type="entry name" value="Cellobiose_DH-like_cyt"/>
</dbReference>
<name>A0A6A5SAW7_9PLEO</name>